<gene>
    <name evidence="5" type="ORF">GM920_03405</name>
</gene>
<dbReference type="Pfam" id="PF00004">
    <property type="entry name" value="AAA"/>
    <property type="match status" value="1"/>
</dbReference>
<keyword evidence="2" id="KW-0547">Nucleotide-binding</keyword>
<comment type="similarity">
    <text evidence="1">Belongs to the AAA ATPase family.</text>
</comment>
<dbReference type="InterPro" id="IPR027417">
    <property type="entry name" value="P-loop_NTPase"/>
</dbReference>
<sequence length="452" mass="51591">MDIVQRDRNAVVIEQEMKWLSKVIESRMQLHWAADGEAPDVLVVEPDDLNGDISQYAKLIKDLNMNTMQRICLLLALAPHFKPHILDVFFIKNTYNDRGFTEFGGIKGNNHGGFLPTGETAAFVIAGNDMEKRFELLSSFMQDAIFNELNILNIQRTAMNEPFLSGFLTIAEEYLIHFVTGVNHRPSYSTVFPAKLLGTALEWEHLVLEDSVMDEVLEICDWLQFKDKLMGDWEMAGKLKPGFRGLFYGPPGTGKTLTASLLGKKTKLDVYRIDLSMVVSKFIGETEKNLSNIFDQAMNKNWILFFDEADALFGKRTQTSSSNDRHANQEVSYLLQRIEEFPGMVILATNFETNIDEAFSRRFQAMIHFPLPGPDERFKLWQQSFSAKAVLEDKINLRDISEKYELSGGSLINIVRYCSLRALKRDSNVILLDDMINGLRREFNKDGKTINI</sequence>
<dbReference type="SUPFAM" id="SSF52540">
    <property type="entry name" value="P-loop containing nucleoside triphosphate hydrolases"/>
    <property type="match status" value="1"/>
</dbReference>
<keyword evidence="3" id="KW-0067">ATP-binding</keyword>
<evidence type="ECO:0000256" key="1">
    <source>
        <dbReference type="ARBA" id="ARBA00006914"/>
    </source>
</evidence>
<reference evidence="5 6" key="1">
    <citation type="submission" date="2019-11" db="EMBL/GenBank/DDBJ databases">
        <title>Description of Pedobacter sp. LMG 31462T.</title>
        <authorList>
            <person name="Carlier A."/>
            <person name="Qi S."/>
            <person name="Vandamme P."/>
        </authorList>
    </citation>
    <scope>NUCLEOTIDE SEQUENCE [LARGE SCALE GENOMIC DNA]</scope>
    <source>
        <strain evidence="5 6">LMG 31462</strain>
    </source>
</reference>
<dbReference type="Gene3D" id="3.40.50.300">
    <property type="entry name" value="P-loop containing nucleotide triphosphate hydrolases"/>
    <property type="match status" value="1"/>
</dbReference>
<evidence type="ECO:0000313" key="5">
    <source>
        <dbReference type="EMBL" id="MBB2147952.1"/>
    </source>
</evidence>
<dbReference type="Proteomes" id="UP000636110">
    <property type="component" value="Unassembled WGS sequence"/>
</dbReference>
<organism evidence="5 6">
    <name type="scientific">Pedobacter gandavensis</name>
    <dbReference type="NCBI Taxonomy" id="2679963"/>
    <lineage>
        <taxon>Bacteria</taxon>
        <taxon>Pseudomonadati</taxon>
        <taxon>Bacteroidota</taxon>
        <taxon>Sphingobacteriia</taxon>
        <taxon>Sphingobacteriales</taxon>
        <taxon>Sphingobacteriaceae</taxon>
        <taxon>Pedobacter</taxon>
    </lineage>
</organism>
<dbReference type="InterPro" id="IPR003593">
    <property type="entry name" value="AAA+_ATPase"/>
</dbReference>
<evidence type="ECO:0000313" key="6">
    <source>
        <dbReference type="Proteomes" id="UP000636110"/>
    </source>
</evidence>
<feature type="domain" description="AAA+ ATPase" evidence="4">
    <location>
        <begin position="241"/>
        <end position="373"/>
    </location>
</feature>
<name>A0ABR6ERX5_9SPHI</name>
<dbReference type="InterPro" id="IPR050221">
    <property type="entry name" value="26S_Proteasome_ATPase"/>
</dbReference>
<dbReference type="CDD" id="cd19481">
    <property type="entry name" value="RecA-like_protease"/>
    <property type="match status" value="1"/>
</dbReference>
<evidence type="ECO:0000259" key="4">
    <source>
        <dbReference type="SMART" id="SM00382"/>
    </source>
</evidence>
<dbReference type="InterPro" id="IPR003959">
    <property type="entry name" value="ATPase_AAA_core"/>
</dbReference>
<dbReference type="RefSeq" id="WP_182953415.1">
    <property type="nucleotide sequence ID" value="NZ_WNXC01000001.1"/>
</dbReference>
<evidence type="ECO:0000256" key="3">
    <source>
        <dbReference type="ARBA" id="ARBA00022840"/>
    </source>
</evidence>
<accession>A0ABR6ERX5</accession>
<proteinExistence type="inferred from homology"/>
<dbReference type="SMART" id="SM00382">
    <property type="entry name" value="AAA"/>
    <property type="match status" value="1"/>
</dbReference>
<protein>
    <submittedName>
        <fullName evidence="5">AAA family ATPase</fullName>
    </submittedName>
</protein>
<comment type="caution">
    <text evidence="5">The sequence shown here is derived from an EMBL/GenBank/DDBJ whole genome shotgun (WGS) entry which is preliminary data.</text>
</comment>
<dbReference type="PANTHER" id="PTHR23073">
    <property type="entry name" value="26S PROTEASOME REGULATORY SUBUNIT"/>
    <property type="match status" value="1"/>
</dbReference>
<evidence type="ECO:0000256" key="2">
    <source>
        <dbReference type="ARBA" id="ARBA00022741"/>
    </source>
</evidence>
<dbReference type="EMBL" id="WNXC01000001">
    <property type="protein sequence ID" value="MBB2147952.1"/>
    <property type="molecule type" value="Genomic_DNA"/>
</dbReference>
<keyword evidence="6" id="KW-1185">Reference proteome</keyword>